<evidence type="ECO:0000313" key="1">
    <source>
        <dbReference type="EMBL" id="KAI8535671.1"/>
    </source>
</evidence>
<dbReference type="Proteomes" id="UP001062846">
    <property type="component" value="Chromosome 10"/>
</dbReference>
<evidence type="ECO:0000313" key="2">
    <source>
        <dbReference type="Proteomes" id="UP001062846"/>
    </source>
</evidence>
<name>A0ACC0M529_RHOML</name>
<protein>
    <submittedName>
        <fullName evidence="1">Uncharacterized protein</fullName>
    </submittedName>
</protein>
<proteinExistence type="predicted"/>
<organism evidence="1 2">
    <name type="scientific">Rhododendron molle</name>
    <name type="common">Chinese azalea</name>
    <name type="synonym">Azalea mollis</name>
    <dbReference type="NCBI Taxonomy" id="49168"/>
    <lineage>
        <taxon>Eukaryota</taxon>
        <taxon>Viridiplantae</taxon>
        <taxon>Streptophyta</taxon>
        <taxon>Embryophyta</taxon>
        <taxon>Tracheophyta</taxon>
        <taxon>Spermatophyta</taxon>
        <taxon>Magnoliopsida</taxon>
        <taxon>eudicotyledons</taxon>
        <taxon>Gunneridae</taxon>
        <taxon>Pentapetalae</taxon>
        <taxon>asterids</taxon>
        <taxon>Ericales</taxon>
        <taxon>Ericaceae</taxon>
        <taxon>Ericoideae</taxon>
        <taxon>Rhodoreae</taxon>
        <taxon>Rhododendron</taxon>
    </lineage>
</organism>
<gene>
    <name evidence="1" type="ORF">RHMOL_Rhmol10G0192100</name>
</gene>
<dbReference type="EMBL" id="CM046397">
    <property type="protein sequence ID" value="KAI8535671.1"/>
    <property type="molecule type" value="Genomic_DNA"/>
</dbReference>
<reference evidence="1" key="1">
    <citation type="submission" date="2022-02" db="EMBL/GenBank/DDBJ databases">
        <title>Plant Genome Project.</title>
        <authorList>
            <person name="Zhang R.-G."/>
        </authorList>
    </citation>
    <scope>NUCLEOTIDE SEQUENCE</scope>
    <source>
        <strain evidence="1">AT1</strain>
    </source>
</reference>
<comment type="caution">
    <text evidence="1">The sequence shown here is derived from an EMBL/GenBank/DDBJ whole genome shotgun (WGS) entry which is preliminary data.</text>
</comment>
<sequence>MGYSLNCQQQLGNQQYQLQQQMNHQNLYGRSPLRAVDPIYQPGMGARQLTWYMHQQLQRPKDNNIEFLRNFVTEFFALNAKKRWCISLYGSSHQTSGVIPQTTRAPSPLLGNQFNKSALGIHGTVRYAISSQAVVLIYSWEFCARNHEERIPRRIIIPQIGRLGEAAQKYQAATQNTTSGIPMQELQSNCNTLLLIDKYMYFSRFVTSAHQLAKALEVPLVNDLGYPKRYVRCLQDLTKAMEKRRRRTATSATTAASD</sequence>
<keyword evidence="2" id="KW-1185">Reference proteome</keyword>
<accession>A0ACC0M529</accession>